<name>A0ABZ1BS48_9FIRM</name>
<proteinExistence type="predicted"/>
<gene>
    <name evidence="3" type="ORF">VLY81_02195</name>
</gene>
<feature type="region of interest" description="Disordered" evidence="1">
    <location>
        <begin position="58"/>
        <end position="80"/>
    </location>
</feature>
<dbReference type="EMBL" id="CP141614">
    <property type="protein sequence ID" value="WRP15007.1"/>
    <property type="molecule type" value="Genomic_DNA"/>
</dbReference>
<organism evidence="3 4">
    <name type="scientific">Geochorda subterranea</name>
    <dbReference type="NCBI Taxonomy" id="3109564"/>
    <lineage>
        <taxon>Bacteria</taxon>
        <taxon>Bacillati</taxon>
        <taxon>Bacillota</taxon>
        <taxon>Limnochordia</taxon>
        <taxon>Limnochordales</taxon>
        <taxon>Geochordaceae</taxon>
        <taxon>Geochorda</taxon>
    </lineage>
</organism>
<keyword evidence="2" id="KW-1133">Transmembrane helix</keyword>
<keyword evidence="2" id="KW-0472">Membrane</keyword>
<reference evidence="4" key="1">
    <citation type="submission" date="2023-12" db="EMBL/GenBank/DDBJ databases">
        <title>Novel isolates from deep terrestrial aquifers shed light on the physiology and ecology of the class Limnochordia.</title>
        <authorList>
            <person name="Karnachuk O.V."/>
            <person name="Lukina A.P."/>
            <person name="Avakyan M.R."/>
            <person name="Kadnikov V."/>
            <person name="Begmatov S."/>
            <person name="Beletsky A.V."/>
            <person name="Mardanov A.V."/>
            <person name="Ravin N.V."/>
        </authorList>
    </citation>
    <scope>NUCLEOTIDE SEQUENCE [LARGE SCALE GENOMIC DNA]</scope>
    <source>
        <strain evidence="4">LN</strain>
    </source>
</reference>
<keyword evidence="4" id="KW-1185">Reference proteome</keyword>
<accession>A0ABZ1BS48</accession>
<keyword evidence="2" id="KW-0812">Transmembrane</keyword>
<dbReference type="Proteomes" id="UP001333102">
    <property type="component" value="Chromosome"/>
</dbReference>
<dbReference type="RefSeq" id="WP_324669396.1">
    <property type="nucleotide sequence ID" value="NZ_CP141614.1"/>
</dbReference>
<sequence length="80" mass="8613">MVNPRTLVGAASMALLVLSAHVVPYAWLSGVRAWYGSFLFWTLFAVVSIAVVGWVTAPWSHPGSGGTRRSAVAGERRERA</sequence>
<feature type="transmembrane region" description="Helical" evidence="2">
    <location>
        <begin position="38"/>
        <end position="59"/>
    </location>
</feature>
<evidence type="ECO:0000313" key="3">
    <source>
        <dbReference type="EMBL" id="WRP15007.1"/>
    </source>
</evidence>
<evidence type="ECO:0000256" key="1">
    <source>
        <dbReference type="SAM" id="MobiDB-lite"/>
    </source>
</evidence>
<evidence type="ECO:0000256" key="2">
    <source>
        <dbReference type="SAM" id="Phobius"/>
    </source>
</evidence>
<evidence type="ECO:0000313" key="4">
    <source>
        <dbReference type="Proteomes" id="UP001333102"/>
    </source>
</evidence>
<protein>
    <submittedName>
        <fullName evidence="3">Uncharacterized protein</fullName>
    </submittedName>
</protein>